<feature type="transmembrane region" description="Helical" evidence="8">
    <location>
        <begin position="448"/>
        <end position="468"/>
    </location>
</feature>
<dbReference type="GO" id="GO:0006813">
    <property type="term" value="P:potassium ion transport"/>
    <property type="evidence" value="ECO:0007669"/>
    <property type="project" value="InterPro"/>
</dbReference>
<dbReference type="RefSeq" id="WP_005389395.1">
    <property type="nucleotide sequence ID" value="NZ_CP066007.1"/>
</dbReference>
<dbReference type="InterPro" id="IPR006512">
    <property type="entry name" value="YidE_YbjL"/>
</dbReference>
<evidence type="ECO:0000313" key="10">
    <source>
        <dbReference type="EMBL" id="QQB45382.1"/>
    </source>
</evidence>
<comment type="similarity">
    <text evidence="2">Belongs to the AAE transporter (TC 2.A.81) family.</text>
</comment>
<dbReference type="EMBL" id="CP066007">
    <property type="protein sequence ID" value="QQB45382.1"/>
    <property type="molecule type" value="Genomic_DNA"/>
</dbReference>
<comment type="subcellular location">
    <subcellularLocation>
        <location evidence="1">Cell membrane</location>
        <topology evidence="1">Multi-pass membrane protein</topology>
    </subcellularLocation>
</comment>
<feature type="transmembrane region" description="Helical" evidence="8">
    <location>
        <begin position="380"/>
        <end position="400"/>
    </location>
</feature>
<feature type="transmembrane region" description="Helical" evidence="8">
    <location>
        <begin position="421"/>
        <end position="442"/>
    </location>
</feature>
<feature type="domain" description="RCK C-terminal" evidence="9">
    <location>
        <begin position="183"/>
        <end position="263"/>
    </location>
</feature>
<protein>
    <submittedName>
        <fullName evidence="10">Transporter</fullName>
    </submittedName>
</protein>
<evidence type="ECO:0000313" key="11">
    <source>
        <dbReference type="EMBL" id="QRP69870.1"/>
    </source>
</evidence>
<evidence type="ECO:0000313" key="12">
    <source>
        <dbReference type="Proteomes" id="UP000596145"/>
    </source>
</evidence>
<dbReference type="SUPFAM" id="SSF116726">
    <property type="entry name" value="TrkA C-terminal domain-like"/>
    <property type="match status" value="1"/>
</dbReference>
<dbReference type="GO" id="GO:0008324">
    <property type="term" value="F:monoatomic cation transmembrane transporter activity"/>
    <property type="evidence" value="ECO:0007669"/>
    <property type="project" value="InterPro"/>
</dbReference>
<name>A0A7T4ECY3_9CORY</name>
<dbReference type="PANTHER" id="PTHR30445:SF3">
    <property type="entry name" value="TRANSPORT PROTEIN YIDE-RELATED"/>
    <property type="match status" value="1"/>
</dbReference>
<evidence type="ECO:0000259" key="9">
    <source>
        <dbReference type="PROSITE" id="PS51202"/>
    </source>
</evidence>
<organism evidence="10 12">
    <name type="scientific">Corynebacterium glucuronolyticum</name>
    <dbReference type="NCBI Taxonomy" id="39791"/>
    <lineage>
        <taxon>Bacteria</taxon>
        <taxon>Bacillati</taxon>
        <taxon>Actinomycetota</taxon>
        <taxon>Actinomycetes</taxon>
        <taxon>Mycobacteriales</taxon>
        <taxon>Corynebacteriaceae</taxon>
        <taxon>Corynebacterium</taxon>
    </lineage>
</organism>
<dbReference type="AlphaFoldDB" id="A0A7T4ECY3"/>
<dbReference type="Pfam" id="PF06826">
    <property type="entry name" value="Asp-Al_Ex"/>
    <property type="match status" value="2"/>
</dbReference>
<dbReference type="NCBIfam" id="TIGR01625">
    <property type="entry name" value="YidE_YbjL_dupl"/>
    <property type="match status" value="2"/>
</dbReference>
<feature type="transmembrane region" description="Helical" evidence="8">
    <location>
        <begin position="6"/>
        <end position="25"/>
    </location>
</feature>
<keyword evidence="3" id="KW-0813">Transport</keyword>
<evidence type="ECO:0000256" key="4">
    <source>
        <dbReference type="ARBA" id="ARBA00022475"/>
    </source>
</evidence>
<dbReference type="GeneID" id="92760485"/>
<feature type="transmembrane region" description="Helical" evidence="8">
    <location>
        <begin position="351"/>
        <end position="374"/>
    </location>
</feature>
<keyword evidence="4" id="KW-1003">Cell membrane</keyword>
<dbReference type="InterPro" id="IPR006037">
    <property type="entry name" value="RCK_C"/>
</dbReference>
<feature type="transmembrane region" description="Helical" evidence="8">
    <location>
        <begin position="150"/>
        <end position="171"/>
    </location>
</feature>
<feature type="transmembrane region" description="Helical" evidence="8">
    <location>
        <begin position="513"/>
        <end position="532"/>
    </location>
</feature>
<dbReference type="EMBL" id="CP069534">
    <property type="protein sequence ID" value="QRP69870.1"/>
    <property type="molecule type" value="Genomic_DNA"/>
</dbReference>
<dbReference type="GO" id="GO:0005886">
    <property type="term" value="C:plasma membrane"/>
    <property type="evidence" value="ECO:0007669"/>
    <property type="project" value="UniProtKB-SubCell"/>
</dbReference>
<dbReference type="Proteomes" id="UP000596145">
    <property type="component" value="Chromosome"/>
</dbReference>
<evidence type="ECO:0000256" key="1">
    <source>
        <dbReference type="ARBA" id="ARBA00004651"/>
    </source>
</evidence>
<accession>A0A7T4ECY3</accession>
<sequence>MEFFVDNPLFTLVVIMAVGLIIGKINFFGIKLGVAAVLFVGLGFATLAPDIELPPLLYNMGLTLFVYTIGLEFGPGFFHTLRTTGWKLNLYLVILLLLATVATVGGALLLGFGPDTAGGIFTGALVNTPALAAVVESINSSGIGNAQVPVVTYSLTYPIGVLGVIIVLAIFQRVFRVDYEKEADEAGLTPHELEHWQIEVEVNNLPPVDDIPEIFDLGIIITRIRRGKKEILAGTGDRPKIGDILTIAGSPEDLKKSERLIGSFVSSRPDRNKGLDYDRLVVTDESAVGYPLAELKPKLPGVLISRVKHGDDDQVARPDMILHLGDRIRIVSTPENREKARRFFGDSYTQAATLEMLPLLSGLLLGLLLGMIAIPLPGGVSLKLGSAGGPLVMGVILGSLSRTRHFVWHLPYAAGRILKEFGLTLFLAGIGTTAGAGFASALHDPTSLQVIGFGAIITMGLATTAVVVGHKVLKIPYGTLTGFIAALHTHPALLSYASDQARNDMPGAGYAMVYPMAMITKIICAQALFFLLV</sequence>
<feature type="transmembrane region" description="Helical" evidence="8">
    <location>
        <begin position="90"/>
        <end position="112"/>
    </location>
</feature>
<evidence type="ECO:0000256" key="8">
    <source>
        <dbReference type="SAM" id="Phobius"/>
    </source>
</evidence>
<feature type="transmembrane region" description="Helical" evidence="8">
    <location>
        <begin position="475"/>
        <end position="493"/>
    </location>
</feature>
<dbReference type="PROSITE" id="PS51202">
    <property type="entry name" value="RCK_C"/>
    <property type="match status" value="2"/>
</dbReference>
<evidence type="ECO:0000256" key="2">
    <source>
        <dbReference type="ARBA" id="ARBA00009854"/>
    </source>
</evidence>
<evidence type="ECO:0000256" key="6">
    <source>
        <dbReference type="ARBA" id="ARBA00022989"/>
    </source>
</evidence>
<feature type="transmembrane region" description="Helical" evidence="8">
    <location>
        <begin position="32"/>
        <end position="51"/>
    </location>
</feature>
<dbReference type="InterPro" id="IPR036721">
    <property type="entry name" value="RCK_C_sf"/>
</dbReference>
<keyword evidence="6 8" id="KW-1133">Transmembrane helix</keyword>
<feature type="domain" description="RCK C-terminal" evidence="9">
    <location>
        <begin position="265"/>
        <end position="346"/>
    </location>
</feature>
<dbReference type="InterPro" id="IPR050144">
    <property type="entry name" value="AAE_transporter"/>
</dbReference>
<reference evidence="10 12" key="1">
    <citation type="submission" date="2020-12" db="EMBL/GenBank/DDBJ databases">
        <title>FDA dAtabase for Regulatory Grade micrObial Sequences (FDA-ARGOS): Supporting development and validation of Infectious Disease Dx tests.</title>
        <authorList>
            <person name="Sproer C."/>
            <person name="Gronow S."/>
            <person name="Severitt S."/>
            <person name="Schroder I."/>
            <person name="Tallon L."/>
            <person name="Sadzewicz L."/>
            <person name="Zhao X."/>
            <person name="Boylan J."/>
            <person name="Ott S."/>
            <person name="Bowen H."/>
            <person name="Vavikolanu K."/>
            <person name="Mehta A."/>
            <person name="Aluvathingal J."/>
            <person name="Nadendla S."/>
            <person name="Lowell S."/>
            <person name="Myers T."/>
            <person name="Yan Y."/>
            <person name="Sichtig H."/>
        </authorList>
    </citation>
    <scope>NUCLEOTIDE SEQUENCE [LARGE SCALE GENOMIC DNA]</scope>
    <source>
        <strain evidence="10 12">FDAARGOS_1053</strain>
        <strain evidence="11">FDAARGOS_1191</strain>
    </source>
</reference>
<dbReference type="PANTHER" id="PTHR30445">
    <property type="entry name" value="K(+)_H(+) ANTIPORTER SUBUNIT KHTT"/>
    <property type="match status" value="1"/>
</dbReference>
<feature type="transmembrane region" description="Helical" evidence="8">
    <location>
        <begin position="57"/>
        <end position="78"/>
    </location>
</feature>
<dbReference type="OrthoDB" id="9155749at2"/>
<keyword evidence="5 8" id="KW-0812">Transmembrane</keyword>
<dbReference type="Gene3D" id="3.30.70.1450">
    <property type="entry name" value="Regulator of K+ conductance, C-terminal domain"/>
    <property type="match status" value="1"/>
</dbReference>
<dbReference type="Proteomes" id="UP000617681">
    <property type="component" value="Chromosome"/>
</dbReference>
<proteinExistence type="inferred from homology"/>
<evidence type="ECO:0000256" key="7">
    <source>
        <dbReference type="ARBA" id="ARBA00023136"/>
    </source>
</evidence>
<evidence type="ECO:0000256" key="5">
    <source>
        <dbReference type="ARBA" id="ARBA00022692"/>
    </source>
</evidence>
<gene>
    <name evidence="10" type="ORF">I6I10_07505</name>
    <name evidence="11" type="ORF">I6J21_08660</name>
</gene>
<keyword evidence="7 8" id="KW-0472">Membrane</keyword>
<evidence type="ECO:0000256" key="3">
    <source>
        <dbReference type="ARBA" id="ARBA00022448"/>
    </source>
</evidence>
<dbReference type="Pfam" id="PF02080">
    <property type="entry name" value="TrkA_C"/>
    <property type="match status" value="1"/>
</dbReference>